<evidence type="ECO:0000259" key="1">
    <source>
        <dbReference type="Pfam" id="PF14832"/>
    </source>
</evidence>
<evidence type="ECO:0000313" key="3">
    <source>
        <dbReference type="Proteomes" id="UP000813461"/>
    </source>
</evidence>
<name>A0A8K0VYC8_9PLEO</name>
<reference evidence="2" key="1">
    <citation type="journal article" date="2021" name="Nat. Commun.">
        <title>Genetic determinants of endophytism in the Arabidopsis root mycobiome.</title>
        <authorList>
            <person name="Mesny F."/>
            <person name="Miyauchi S."/>
            <person name="Thiergart T."/>
            <person name="Pickel B."/>
            <person name="Atanasova L."/>
            <person name="Karlsson M."/>
            <person name="Huettel B."/>
            <person name="Barry K.W."/>
            <person name="Haridas S."/>
            <person name="Chen C."/>
            <person name="Bauer D."/>
            <person name="Andreopoulos W."/>
            <person name="Pangilinan J."/>
            <person name="LaButti K."/>
            <person name="Riley R."/>
            <person name="Lipzen A."/>
            <person name="Clum A."/>
            <person name="Drula E."/>
            <person name="Henrissat B."/>
            <person name="Kohler A."/>
            <person name="Grigoriev I.V."/>
            <person name="Martin F.M."/>
            <person name="Hacquard S."/>
        </authorList>
    </citation>
    <scope>NUCLEOTIDE SEQUENCE</scope>
    <source>
        <strain evidence="2">MPI-SDFR-AT-0120</strain>
    </source>
</reference>
<protein>
    <submittedName>
        <fullName evidence="2">Oxalocrotonate tautomerase</fullName>
    </submittedName>
</protein>
<dbReference type="Pfam" id="PF14832">
    <property type="entry name" value="Tautomerase_3"/>
    <property type="match status" value="1"/>
</dbReference>
<gene>
    <name evidence="2" type="ORF">FB567DRAFT_442364</name>
</gene>
<dbReference type="Proteomes" id="UP000813461">
    <property type="component" value="Unassembled WGS sequence"/>
</dbReference>
<evidence type="ECO:0000313" key="2">
    <source>
        <dbReference type="EMBL" id="KAH7087717.1"/>
    </source>
</evidence>
<organism evidence="2 3">
    <name type="scientific">Paraphoma chrysanthemicola</name>
    <dbReference type="NCBI Taxonomy" id="798071"/>
    <lineage>
        <taxon>Eukaryota</taxon>
        <taxon>Fungi</taxon>
        <taxon>Dikarya</taxon>
        <taxon>Ascomycota</taxon>
        <taxon>Pezizomycotina</taxon>
        <taxon>Dothideomycetes</taxon>
        <taxon>Pleosporomycetidae</taxon>
        <taxon>Pleosporales</taxon>
        <taxon>Pleosporineae</taxon>
        <taxon>Phaeosphaeriaceae</taxon>
        <taxon>Paraphoma</taxon>
    </lineage>
</organism>
<dbReference type="EMBL" id="JAGMVJ010000009">
    <property type="protein sequence ID" value="KAH7087717.1"/>
    <property type="molecule type" value="Genomic_DNA"/>
</dbReference>
<comment type="caution">
    <text evidence="2">The sequence shown here is derived from an EMBL/GenBank/DDBJ whole genome shotgun (WGS) entry which is preliminary data.</text>
</comment>
<proteinExistence type="predicted"/>
<dbReference type="OrthoDB" id="2129288at2759"/>
<dbReference type="AlphaFoldDB" id="A0A8K0VYC8"/>
<sequence>MPLWTIFHPAEAFTTPESKRDFAESITAIYATTLPPFYINVIFMRVEPDSLYIGAVARPSPHVQANEPGSRSDRPFIRITVEHIARTLPNEEYRDWMLGNLDAAMKPHIQDKGYDWEYSIHETRRDMWKVNGHVPPMPLTEAELEWVRLNEPVPYEPEKGGLIGGSAPWEGLSRRAKL</sequence>
<dbReference type="Gene3D" id="3.30.429.10">
    <property type="entry name" value="Macrophage Migration Inhibitory Factor"/>
    <property type="match status" value="1"/>
</dbReference>
<dbReference type="InterPro" id="IPR014347">
    <property type="entry name" value="Tautomerase/MIF_sf"/>
</dbReference>
<keyword evidence="3" id="KW-1185">Reference proteome</keyword>
<dbReference type="InterPro" id="IPR028116">
    <property type="entry name" value="Cis-CaaD-like"/>
</dbReference>
<accession>A0A8K0VYC8</accession>
<feature type="domain" description="Tautomerase cis-CaaD-like" evidence="1">
    <location>
        <begin position="1"/>
        <end position="151"/>
    </location>
</feature>